<dbReference type="EMBL" id="JAAGRR010000056">
    <property type="protein sequence ID" value="NDY42433.1"/>
    <property type="molecule type" value="Genomic_DNA"/>
</dbReference>
<comment type="caution">
    <text evidence="2">The sequence shown here is derived from an EMBL/GenBank/DDBJ whole genome shotgun (WGS) entry which is preliminary data.</text>
</comment>
<proteinExistence type="predicted"/>
<dbReference type="AlphaFoldDB" id="A0A6N9TQP6"/>
<feature type="chain" id="PRO_5026714121" evidence="1">
    <location>
        <begin position="25"/>
        <end position="99"/>
    </location>
</feature>
<feature type="signal peptide" evidence="1">
    <location>
        <begin position="1"/>
        <end position="24"/>
    </location>
</feature>
<reference evidence="2 3" key="1">
    <citation type="submission" date="2020-02" db="EMBL/GenBank/DDBJ databases">
        <title>Comparative genomics of sulfur disproportionating microorganisms.</title>
        <authorList>
            <person name="Ward L.M."/>
            <person name="Bertran E."/>
            <person name="Johnston D.T."/>
        </authorList>
    </citation>
    <scope>NUCLEOTIDE SEQUENCE [LARGE SCALE GENOMIC DNA]</scope>
    <source>
        <strain evidence="2 3">DSM 100025</strain>
    </source>
</reference>
<dbReference type="RefSeq" id="WP_163298573.1">
    <property type="nucleotide sequence ID" value="NZ_JAAGRR010000056.1"/>
</dbReference>
<evidence type="ECO:0000313" key="3">
    <source>
        <dbReference type="Proteomes" id="UP000469346"/>
    </source>
</evidence>
<name>A0A6N9TQP6_DISTH</name>
<protein>
    <submittedName>
        <fullName evidence="2">Uncharacterized protein</fullName>
    </submittedName>
</protein>
<keyword evidence="3" id="KW-1185">Reference proteome</keyword>
<sequence length="99" mass="10599">MKRLPVVLLLCAALLAGPAAPALAADDCPGGKSGTSAMWLSILHPGLGEWYLKGWGGFKNCPTKKFWLGFIPLYGWPGYLQVKSAIDARHCRTNDDIGG</sequence>
<organism evidence="2 3">
    <name type="scientific">Dissulfurirhabdus thermomarina</name>
    <dbReference type="NCBI Taxonomy" id="1765737"/>
    <lineage>
        <taxon>Bacteria</taxon>
        <taxon>Deltaproteobacteria</taxon>
        <taxon>Dissulfurirhabdaceae</taxon>
        <taxon>Dissulfurirhabdus</taxon>
    </lineage>
</organism>
<gene>
    <name evidence="2" type="ORF">G3N55_06200</name>
</gene>
<keyword evidence="1" id="KW-0732">Signal</keyword>
<accession>A0A6N9TQP6</accession>
<dbReference type="Proteomes" id="UP000469346">
    <property type="component" value="Unassembled WGS sequence"/>
</dbReference>
<evidence type="ECO:0000313" key="2">
    <source>
        <dbReference type="EMBL" id="NDY42433.1"/>
    </source>
</evidence>
<evidence type="ECO:0000256" key="1">
    <source>
        <dbReference type="SAM" id="SignalP"/>
    </source>
</evidence>